<keyword evidence="9" id="KW-1185">Reference proteome</keyword>
<protein>
    <recommendedName>
        <fullName evidence="10">Fanconi anemia group I protein</fullName>
    </recommendedName>
</protein>
<evidence type="ECO:0008006" key="10">
    <source>
        <dbReference type="Google" id="ProtNLM"/>
    </source>
</evidence>
<evidence type="ECO:0000259" key="2">
    <source>
        <dbReference type="Pfam" id="PF14675"/>
    </source>
</evidence>
<evidence type="ECO:0000313" key="9">
    <source>
        <dbReference type="Proteomes" id="UP000494040"/>
    </source>
</evidence>
<dbReference type="InterPro" id="IPR029315">
    <property type="entry name" value="FANCI_S2"/>
</dbReference>
<dbReference type="Pfam" id="PF14678">
    <property type="entry name" value="FANCI_S4"/>
    <property type="match status" value="1"/>
</dbReference>
<dbReference type="InterPro" id="IPR029313">
    <property type="entry name" value="FANCI_S3"/>
</dbReference>
<feature type="domain" description="FANCI solenoid 2" evidence="3">
    <location>
        <begin position="395"/>
        <end position="541"/>
    </location>
</feature>
<dbReference type="GO" id="GO:0070182">
    <property type="term" value="F:DNA polymerase binding"/>
    <property type="evidence" value="ECO:0007669"/>
    <property type="project" value="TreeGrafter"/>
</dbReference>
<dbReference type="CTD" id="55215"/>
<reference evidence="8" key="1">
    <citation type="submission" date="2022-01" db="UniProtKB">
        <authorList>
            <consortium name="EnsemblMetazoa"/>
        </authorList>
    </citation>
    <scope>IDENTIFICATION</scope>
</reference>
<accession>A0A8I6RV81</accession>
<dbReference type="InterPro" id="IPR026171">
    <property type="entry name" value="FANCI"/>
</dbReference>
<dbReference type="InterPro" id="IPR029314">
    <property type="entry name" value="FANCI_S4"/>
</dbReference>
<dbReference type="OrthoDB" id="195089at2759"/>
<sequence length="1366" mass="154808">MDEDALVENLMQLFGKRRKSEEDLKSFVDFVEELDYKTLERLVKSRVHFSGGPQVINALFSGLSLKNPSQKKRIKLFELLLKEFHSGELPSKNVSAILVWLAMEVDKLSDVHVIRICDLCVEYVSKSETDRQTSWKDLLPKLLSVVVKKNIIDHYGTDMTGEAYKKQVINALCQPNWNSAVLCSVASMFVHIPLNQEEHAKITNKLCLKIQELAPEEVPSITHQLLNLTKNQGAMPLFFALKKYYNKRIYHLDDSSCMLDSDKVALKQLDSQHDINVSVKDVNDSQAMVLYHIEQAAKRSLNCITELIKNAKTCVPCSEVMFDPFTLSVLLIISNISHLETQVMDVMKNMVVKLLIEEQKRFESDWLRKILNTFCNVEGVIIKLIKSGTCEIEAVLRGLVSLSMVLLKTATKGDKVSQAVSRFGRMIAVNIFIKHSPVARTLLSSISTNIMSSPLIIQFTDCLGELCDNSPLLVLEHVDVLNHLLEALPSFPQSTACRILYSLISLLRVSSKLRDNLTLILRKSLFLHDIGARRVAVSGFLQLLKRLKISGMHSLSQNSFQAYTCPSVFTQTVIDVHTQPANNFQENNGNNEGLCLEIINILKRCFSQQLAIKVTLYTGLNRVIIKNSELCLPVIEVFLEHLGEYFETSNDKIPPLNFDKAISVTDTEVVIKEPLGHLVFLMQQIIVTSDSMITAIEGDYEFSANRTKLCKIMDLLVGGFSKCELTHLEIEDDTAGLERKLKEEKLCQFVNVYQALIAYIICKWDVNKTSEDVKKLMALFRAYSQFEEFSKNYKPPKNDLSQKKKSKDMSVAVVSGKKQQFSLNETVFDFSTVYRMLSLILCESVDWCLDDVIAEMKGKRVFHRFILQSSLDVLHKTKNKLAEEKSHTTFSEVTKLANLIFNKVLLLFKEVMDFDPVSTVLGVEIFNECCSLVMSYYKRRFEKFLQEVIGTNEELGLDKLLENVLKPYLKNLSKAMDCDEDEAGDANTKLLVTTLITGVNLLSLELPVDGLCINKVYRWLLDLCLTKTLNSTQNVKTLITLLLTLLIRCKREATLHDNLALQLCTLFSTITDEEIEKGTVNLMLVNDATKISIFPILCQSLNIRLDAVEWVITRVKAEIALISQPDAAQTEPQARKEVLKRKEKEIVTELGLIVSAIQWLCMAAIPQECAETTCKLLHHAYSCLSSFTKYFMMRGDQCYQEAKFSKLVKLAATNLSTQIADFLLYIESIDHDENTKKISNKMLRQAKKQTVYIPKLVSELENFTKCVTLLSKKSKDPTLVLNVKLTTTRDFRLNTKKLQEVMRDHNDVDYDDETSSNGVASQLSANGNEFPGAAIEQESPQPGPSRLNKKRKSQNVKTSNKKRKTK</sequence>
<dbReference type="RefSeq" id="XP_014248674.1">
    <property type="nucleotide sequence ID" value="XM_014393188.2"/>
</dbReference>
<evidence type="ECO:0000259" key="3">
    <source>
        <dbReference type="Pfam" id="PF14676"/>
    </source>
</evidence>
<name>A0A8I6RV81_CIMLE</name>
<feature type="region of interest" description="Disordered" evidence="1">
    <location>
        <begin position="1304"/>
        <end position="1366"/>
    </location>
</feature>
<dbReference type="Pfam" id="PF14677">
    <property type="entry name" value="FANCI_S3"/>
    <property type="match status" value="1"/>
</dbReference>
<dbReference type="InterPro" id="IPR029312">
    <property type="entry name" value="FANCI_HD2"/>
</dbReference>
<evidence type="ECO:0000259" key="7">
    <source>
        <dbReference type="Pfam" id="PF14680"/>
    </source>
</evidence>
<dbReference type="PANTHER" id="PTHR21818:SF0">
    <property type="entry name" value="FANCONI ANEMIA GROUP I PROTEIN"/>
    <property type="match status" value="1"/>
</dbReference>
<dbReference type="EnsemblMetazoa" id="XM_014393188.2">
    <property type="protein sequence ID" value="XP_014248674.1"/>
    <property type="gene ID" value="LOC106666184"/>
</dbReference>
<evidence type="ECO:0000256" key="1">
    <source>
        <dbReference type="SAM" id="MobiDB-lite"/>
    </source>
</evidence>
<feature type="domain" description="FANCI solenoid 4" evidence="5">
    <location>
        <begin position="1057"/>
        <end position="1300"/>
    </location>
</feature>
<dbReference type="Proteomes" id="UP000494040">
    <property type="component" value="Unassembled WGS sequence"/>
</dbReference>
<feature type="domain" description="FANCI helical" evidence="7">
    <location>
        <begin position="562"/>
        <end position="791"/>
    </location>
</feature>
<dbReference type="Pfam" id="PF14679">
    <property type="entry name" value="FANCI_HD1"/>
    <property type="match status" value="1"/>
</dbReference>
<dbReference type="Pfam" id="PF14680">
    <property type="entry name" value="FANCI_HD2"/>
    <property type="match status" value="1"/>
</dbReference>
<organism evidence="8 9">
    <name type="scientific">Cimex lectularius</name>
    <name type="common">Bed bug</name>
    <name type="synonym">Acanthia lectularia</name>
    <dbReference type="NCBI Taxonomy" id="79782"/>
    <lineage>
        <taxon>Eukaryota</taxon>
        <taxon>Metazoa</taxon>
        <taxon>Ecdysozoa</taxon>
        <taxon>Arthropoda</taxon>
        <taxon>Hexapoda</taxon>
        <taxon>Insecta</taxon>
        <taxon>Pterygota</taxon>
        <taxon>Neoptera</taxon>
        <taxon>Paraneoptera</taxon>
        <taxon>Hemiptera</taxon>
        <taxon>Heteroptera</taxon>
        <taxon>Panheteroptera</taxon>
        <taxon>Cimicomorpha</taxon>
        <taxon>Cimicidae</taxon>
        <taxon>Cimex</taxon>
    </lineage>
</organism>
<dbReference type="GO" id="GO:0006281">
    <property type="term" value="P:DNA repair"/>
    <property type="evidence" value="ECO:0007669"/>
    <property type="project" value="InterPro"/>
</dbReference>
<dbReference type="GeneID" id="106666184"/>
<dbReference type="OMA" id="QSMRMMN"/>
<evidence type="ECO:0000313" key="8">
    <source>
        <dbReference type="EnsemblMetazoa" id="XP_014248674.1"/>
    </source>
</evidence>
<dbReference type="Pfam" id="PF14675">
    <property type="entry name" value="FANCI_S1"/>
    <property type="match status" value="1"/>
</dbReference>
<feature type="compositionally biased region" description="Basic residues" evidence="1">
    <location>
        <begin position="1347"/>
        <end position="1366"/>
    </location>
</feature>
<dbReference type="KEGG" id="clec:106666184"/>
<evidence type="ECO:0000259" key="5">
    <source>
        <dbReference type="Pfam" id="PF14678"/>
    </source>
</evidence>
<dbReference type="InterPro" id="IPR029310">
    <property type="entry name" value="FANCI_HD1"/>
</dbReference>
<evidence type="ECO:0000259" key="4">
    <source>
        <dbReference type="Pfam" id="PF14677"/>
    </source>
</evidence>
<feature type="domain" description="FANCI solenoid 3" evidence="4">
    <location>
        <begin position="827"/>
        <end position="1042"/>
    </location>
</feature>
<feature type="compositionally biased region" description="Polar residues" evidence="1">
    <location>
        <begin position="1315"/>
        <end position="1327"/>
    </location>
</feature>
<dbReference type="PANTHER" id="PTHR21818">
    <property type="entry name" value="BC025462 PROTEIN"/>
    <property type="match status" value="1"/>
</dbReference>
<feature type="domain" description="FANCI solenoid 1" evidence="2">
    <location>
        <begin position="70"/>
        <end position="298"/>
    </location>
</feature>
<proteinExistence type="predicted"/>
<evidence type="ECO:0000259" key="6">
    <source>
        <dbReference type="Pfam" id="PF14679"/>
    </source>
</evidence>
<dbReference type="Pfam" id="PF14676">
    <property type="entry name" value="FANCI_S2"/>
    <property type="match status" value="1"/>
</dbReference>
<feature type="domain" description="FANCI helical" evidence="6">
    <location>
        <begin position="303"/>
        <end position="386"/>
    </location>
</feature>
<dbReference type="InterPro" id="IPR029308">
    <property type="entry name" value="FANCI_S1"/>
</dbReference>